<dbReference type="AlphaFoldDB" id="A0A3E0TVB2"/>
<protein>
    <submittedName>
        <fullName evidence="1">Uncharacterized protein</fullName>
    </submittedName>
</protein>
<evidence type="ECO:0000313" key="1">
    <source>
        <dbReference type="EMBL" id="REL28409.1"/>
    </source>
</evidence>
<proteinExistence type="predicted"/>
<reference evidence="1 2" key="1">
    <citation type="submission" date="2018-08" db="EMBL/GenBank/DDBJ databases">
        <title>Thalassotalea euphylliae genome.</title>
        <authorList>
            <person name="Summers S."/>
            <person name="Rice S.A."/>
            <person name="Freckelton M.L."/>
            <person name="Nedved B.T."/>
            <person name="Hadfield M.G."/>
        </authorList>
    </citation>
    <scope>NUCLEOTIDE SEQUENCE [LARGE SCALE GENOMIC DNA]</scope>
    <source>
        <strain evidence="1 2">H1</strain>
    </source>
</reference>
<name>A0A3E0TVB2_9GAMM</name>
<sequence>MAQEIIKILNTLLKDATTTSQMNAILYPCIRVLLSRNNSSLADLKRFMNDKQNQDLVQIGLQASNSIIRDFFENKFQEKSLNVSKHAIEMRLQ</sequence>
<dbReference type="Proteomes" id="UP000256478">
    <property type="component" value="Unassembled WGS sequence"/>
</dbReference>
<accession>A0A3E0TVB2</accession>
<organism evidence="1 2">
    <name type="scientific">Thalassotalea euphylliae</name>
    <dbReference type="NCBI Taxonomy" id="1655234"/>
    <lineage>
        <taxon>Bacteria</taxon>
        <taxon>Pseudomonadati</taxon>
        <taxon>Pseudomonadota</taxon>
        <taxon>Gammaproteobacteria</taxon>
        <taxon>Alteromonadales</taxon>
        <taxon>Colwelliaceae</taxon>
        <taxon>Thalassotalea</taxon>
    </lineage>
</organism>
<evidence type="ECO:0000313" key="2">
    <source>
        <dbReference type="Proteomes" id="UP000256478"/>
    </source>
</evidence>
<comment type="caution">
    <text evidence="1">The sequence shown here is derived from an EMBL/GenBank/DDBJ whole genome shotgun (WGS) entry which is preliminary data.</text>
</comment>
<gene>
    <name evidence="1" type="ORF">DXX93_18795</name>
</gene>
<dbReference type="EMBL" id="QUOU01000001">
    <property type="protein sequence ID" value="REL28409.1"/>
    <property type="molecule type" value="Genomic_DNA"/>
</dbReference>